<evidence type="ECO:0008006" key="3">
    <source>
        <dbReference type="Google" id="ProtNLM"/>
    </source>
</evidence>
<evidence type="ECO:0000313" key="2">
    <source>
        <dbReference type="Proteomes" id="UP001597201"/>
    </source>
</evidence>
<dbReference type="Proteomes" id="UP001597201">
    <property type="component" value="Unassembled WGS sequence"/>
</dbReference>
<evidence type="ECO:0000313" key="1">
    <source>
        <dbReference type="EMBL" id="MFD1315810.1"/>
    </source>
</evidence>
<dbReference type="EMBL" id="JBHTMY010000003">
    <property type="protein sequence ID" value="MFD1315810.1"/>
    <property type="molecule type" value="Genomic_DNA"/>
</dbReference>
<accession>A0ABW3Y332</accession>
<gene>
    <name evidence="1" type="ORF">ACFQ39_09295</name>
</gene>
<reference evidence="2" key="1">
    <citation type="journal article" date="2019" name="Int. J. Syst. Evol. Microbiol.">
        <title>The Global Catalogue of Microorganisms (GCM) 10K type strain sequencing project: providing services to taxonomists for standard genome sequencing and annotation.</title>
        <authorList>
            <consortium name="The Broad Institute Genomics Platform"/>
            <consortium name="The Broad Institute Genome Sequencing Center for Infectious Disease"/>
            <person name="Wu L."/>
            <person name="Ma J."/>
        </authorList>
    </citation>
    <scope>NUCLEOTIDE SEQUENCE [LARGE SCALE GENOMIC DNA]</scope>
    <source>
        <strain evidence="2">CCUG 61485</strain>
    </source>
</reference>
<dbReference type="InterPro" id="IPR032710">
    <property type="entry name" value="NTF2-like_dom_sf"/>
</dbReference>
<proteinExistence type="predicted"/>
<comment type="caution">
    <text evidence="1">The sequence shown here is derived from an EMBL/GenBank/DDBJ whole genome shotgun (WGS) entry which is preliminary data.</text>
</comment>
<dbReference type="SUPFAM" id="SSF54427">
    <property type="entry name" value="NTF2-like"/>
    <property type="match status" value="1"/>
</dbReference>
<dbReference type="PANTHER" id="PTHR34003:SF2">
    <property type="entry name" value="SNOAL-LIKE DOMAIN-CONTAINING PROTEIN"/>
    <property type="match status" value="1"/>
</dbReference>
<keyword evidence="2" id="KW-1185">Reference proteome</keyword>
<dbReference type="PANTHER" id="PTHR34003">
    <property type="entry name" value="BLL2395 PROTEIN"/>
    <property type="match status" value="1"/>
</dbReference>
<organism evidence="1 2">
    <name type="scientific">Namhaeicola litoreus</name>
    <dbReference type="NCBI Taxonomy" id="1052145"/>
    <lineage>
        <taxon>Bacteria</taxon>
        <taxon>Pseudomonadati</taxon>
        <taxon>Bacteroidota</taxon>
        <taxon>Flavobacteriia</taxon>
        <taxon>Flavobacteriales</taxon>
        <taxon>Flavobacteriaceae</taxon>
        <taxon>Namhaeicola</taxon>
    </lineage>
</organism>
<sequence>MYSTLIEKIGDLNDLIIQGKVLEAFDAYYHDEVHIQFTQDFAIQGKTENRKNKEHFLDGISEWRSAQPLKVSIGEGITMVEWLYDFKHKTDGDRRETYVAVQEWKEGKIIKEKLYYNP</sequence>
<protein>
    <recommendedName>
        <fullName evidence="3">Nuclear transport factor 2 family protein</fullName>
    </recommendedName>
</protein>
<dbReference type="Gene3D" id="3.10.450.50">
    <property type="match status" value="1"/>
</dbReference>
<name>A0ABW3Y332_9FLAO</name>
<dbReference type="RefSeq" id="WP_377178337.1">
    <property type="nucleotide sequence ID" value="NZ_JBHTMY010000003.1"/>
</dbReference>